<proteinExistence type="predicted"/>
<keyword evidence="3" id="KW-1185">Reference proteome</keyword>
<feature type="compositionally biased region" description="Low complexity" evidence="1">
    <location>
        <begin position="97"/>
        <end position="107"/>
    </location>
</feature>
<dbReference type="SUPFAM" id="SSF46785">
    <property type="entry name" value="Winged helix' DNA-binding domain"/>
    <property type="match status" value="1"/>
</dbReference>
<organism evidence="2 3">
    <name type="scientific">Streptomyces cellulosae</name>
    <dbReference type="NCBI Taxonomy" id="1968"/>
    <lineage>
        <taxon>Bacteria</taxon>
        <taxon>Bacillati</taxon>
        <taxon>Actinomycetota</taxon>
        <taxon>Actinomycetes</taxon>
        <taxon>Kitasatosporales</taxon>
        <taxon>Streptomycetaceae</taxon>
        <taxon>Streptomyces</taxon>
    </lineage>
</organism>
<accession>A0ABW6JIR1</accession>
<comment type="caution">
    <text evidence="2">The sequence shown here is derived from an EMBL/GenBank/DDBJ whole genome shotgun (WGS) entry which is preliminary data.</text>
</comment>
<reference evidence="2 3" key="1">
    <citation type="submission" date="2024-09" db="EMBL/GenBank/DDBJ databases">
        <title>The Natural Products Discovery Center: Release of the First 8490 Sequenced Strains for Exploring Actinobacteria Biosynthetic Diversity.</title>
        <authorList>
            <person name="Kalkreuter E."/>
            <person name="Kautsar S.A."/>
            <person name="Yang D."/>
            <person name="Bader C.D."/>
            <person name="Teijaro C.N."/>
            <person name="Fluegel L."/>
            <person name="Davis C.M."/>
            <person name="Simpson J.R."/>
            <person name="Lauterbach L."/>
            <person name="Steele A.D."/>
            <person name="Gui C."/>
            <person name="Meng S."/>
            <person name="Li G."/>
            <person name="Viehrig K."/>
            <person name="Ye F."/>
            <person name="Su P."/>
            <person name="Kiefer A.F."/>
            <person name="Nichols A."/>
            <person name="Cepeda A.J."/>
            <person name="Yan W."/>
            <person name="Fan B."/>
            <person name="Jiang Y."/>
            <person name="Adhikari A."/>
            <person name="Zheng C.-J."/>
            <person name="Schuster L."/>
            <person name="Cowan T.M."/>
            <person name="Smanski M.J."/>
            <person name="Chevrette M.G."/>
            <person name="De Carvalho L.P.S."/>
            <person name="Shen B."/>
        </authorList>
    </citation>
    <scope>NUCLEOTIDE SEQUENCE [LARGE SCALE GENOMIC DNA]</scope>
    <source>
        <strain evidence="2 3">NPDC057399</strain>
    </source>
</reference>
<dbReference type="Gene3D" id="1.10.10.10">
    <property type="entry name" value="Winged helix-like DNA-binding domain superfamily/Winged helix DNA-binding domain"/>
    <property type="match status" value="1"/>
</dbReference>
<protein>
    <recommendedName>
        <fullName evidence="4">HTH marR-type domain-containing protein</fullName>
    </recommendedName>
</protein>
<evidence type="ECO:0008006" key="4">
    <source>
        <dbReference type="Google" id="ProtNLM"/>
    </source>
</evidence>
<name>A0ABW6JIR1_STRCE</name>
<sequence length="127" mass="13510">MTASAARMLTLIADHNPYGPGPLHSYRPWPAYAVAMLVANLDDTRKCSTTVEDVVALLRMQPATAARHLRQLAKAGWLRRSSDDGWVPAWVDDSPAACPANPAETAADGPQAARDGLVRGMHGPAPS</sequence>
<evidence type="ECO:0000313" key="2">
    <source>
        <dbReference type="EMBL" id="MFE7965261.1"/>
    </source>
</evidence>
<dbReference type="InterPro" id="IPR036388">
    <property type="entry name" value="WH-like_DNA-bd_sf"/>
</dbReference>
<dbReference type="EMBL" id="JBHVBU010000054">
    <property type="protein sequence ID" value="MFE7965261.1"/>
    <property type="molecule type" value="Genomic_DNA"/>
</dbReference>
<evidence type="ECO:0000256" key="1">
    <source>
        <dbReference type="SAM" id="MobiDB-lite"/>
    </source>
</evidence>
<dbReference type="RefSeq" id="WP_359595930.1">
    <property type="nucleotide sequence ID" value="NZ_JBHVBU010000054.1"/>
</dbReference>
<evidence type="ECO:0000313" key="3">
    <source>
        <dbReference type="Proteomes" id="UP001600650"/>
    </source>
</evidence>
<dbReference type="Proteomes" id="UP001600650">
    <property type="component" value="Unassembled WGS sequence"/>
</dbReference>
<feature type="region of interest" description="Disordered" evidence="1">
    <location>
        <begin position="97"/>
        <end position="127"/>
    </location>
</feature>
<gene>
    <name evidence="2" type="ORF">ACFU0X_19890</name>
</gene>
<dbReference type="InterPro" id="IPR036390">
    <property type="entry name" value="WH_DNA-bd_sf"/>
</dbReference>